<keyword evidence="1" id="KW-0963">Cytoplasm</keyword>
<dbReference type="PIRSF" id="PIRSF004878">
    <property type="entry name" value="RNase_P_4"/>
    <property type="match status" value="1"/>
</dbReference>
<keyword evidence="2" id="KW-0819">tRNA processing</keyword>
<dbReference type="Pfam" id="PF04032">
    <property type="entry name" value="Rpr2"/>
    <property type="match status" value="1"/>
</dbReference>
<dbReference type="InterPro" id="IPR007175">
    <property type="entry name" value="Rpr2/Snm1/Rpp21"/>
</dbReference>
<dbReference type="EMBL" id="JADBJN010000001">
    <property type="protein sequence ID" value="KAG5681764.1"/>
    <property type="molecule type" value="Genomic_DNA"/>
</dbReference>
<organism evidence="9 10">
    <name type="scientific">Polypedilum vanderplanki</name>
    <name type="common">Sleeping chironomid midge</name>
    <dbReference type="NCBI Taxonomy" id="319348"/>
    <lineage>
        <taxon>Eukaryota</taxon>
        <taxon>Metazoa</taxon>
        <taxon>Ecdysozoa</taxon>
        <taxon>Arthropoda</taxon>
        <taxon>Hexapoda</taxon>
        <taxon>Insecta</taxon>
        <taxon>Pterygota</taxon>
        <taxon>Neoptera</taxon>
        <taxon>Endopterygota</taxon>
        <taxon>Diptera</taxon>
        <taxon>Nematocera</taxon>
        <taxon>Chironomoidea</taxon>
        <taxon>Chironomidae</taxon>
        <taxon>Chironominae</taxon>
        <taxon>Polypedilum</taxon>
        <taxon>Polypedilum</taxon>
    </lineage>
</organism>
<reference evidence="9" key="1">
    <citation type="submission" date="2021-03" db="EMBL/GenBank/DDBJ databases">
        <title>Chromosome level genome of the anhydrobiotic midge Polypedilum vanderplanki.</title>
        <authorList>
            <person name="Yoshida Y."/>
            <person name="Kikawada T."/>
            <person name="Gusev O."/>
        </authorList>
    </citation>
    <scope>NUCLEOTIDE SEQUENCE</scope>
    <source>
        <strain evidence="9">NIAS01</strain>
        <tissue evidence="9">Whole body or cell culture</tissue>
    </source>
</reference>
<evidence type="ECO:0000256" key="4">
    <source>
        <dbReference type="ARBA" id="ARBA00022723"/>
    </source>
</evidence>
<comment type="similarity">
    <text evidence="8">Belongs to the eukaryotic/archaeal RNase P protein component 4 family.</text>
</comment>
<dbReference type="Gene3D" id="6.20.50.20">
    <property type="match status" value="1"/>
</dbReference>
<evidence type="ECO:0000256" key="2">
    <source>
        <dbReference type="ARBA" id="ARBA00022694"/>
    </source>
</evidence>
<dbReference type="InterPro" id="IPR016432">
    <property type="entry name" value="RNP4"/>
</dbReference>
<evidence type="ECO:0000256" key="6">
    <source>
        <dbReference type="ARBA" id="ARBA00022801"/>
    </source>
</evidence>
<dbReference type="PANTHER" id="PTHR14742">
    <property type="entry name" value="RIBONUCLEASE P SUBUNIT P21"/>
    <property type="match status" value="1"/>
</dbReference>
<keyword evidence="6" id="KW-0378">Hydrolase</keyword>
<evidence type="ECO:0000256" key="5">
    <source>
        <dbReference type="ARBA" id="ARBA00022759"/>
    </source>
</evidence>
<evidence type="ECO:0000313" key="9">
    <source>
        <dbReference type="EMBL" id="KAG5681764.1"/>
    </source>
</evidence>
<keyword evidence="10" id="KW-1185">Reference proteome</keyword>
<dbReference type="PANTHER" id="PTHR14742:SF0">
    <property type="entry name" value="RIBONUCLEASE P PROTEIN SUBUNIT P21"/>
    <property type="match status" value="1"/>
</dbReference>
<protein>
    <submittedName>
        <fullName evidence="9">Uncharacterized protein</fullName>
    </submittedName>
</protein>
<evidence type="ECO:0000313" key="10">
    <source>
        <dbReference type="Proteomes" id="UP001107558"/>
    </source>
</evidence>
<keyword evidence="3" id="KW-0540">Nuclease</keyword>
<dbReference type="GO" id="GO:0046872">
    <property type="term" value="F:metal ion binding"/>
    <property type="evidence" value="ECO:0007669"/>
    <property type="project" value="UniProtKB-KW"/>
</dbReference>
<name>A0A9J6CIB3_POLVA</name>
<dbReference type="Proteomes" id="UP001107558">
    <property type="component" value="Chromosome 1"/>
</dbReference>
<gene>
    <name evidence="9" type="ORF">PVAND_011173</name>
</gene>
<comment type="caution">
    <text evidence="9">The sequence shown here is derived from an EMBL/GenBank/DDBJ whole genome shotgun (WGS) entry which is preliminary data.</text>
</comment>
<dbReference type="AlphaFoldDB" id="A0A9J6CIB3"/>
<keyword evidence="7" id="KW-0862">Zinc</keyword>
<accession>A0A9J6CIB3</accession>
<sequence>MSKRKSLHNKEVFHRINFLHQASSLMANKNQKLSSFYGNILNQVQKKAVVKIDPTIKRDMCKRCSTFLTPQTAEVIPENDTSVLIECKQCGFKKRYLINDYYKLWCEKDSAILETIEVSTP</sequence>
<keyword evidence="4" id="KW-0479">Metal-binding</keyword>
<proteinExistence type="inferred from homology"/>
<evidence type="ECO:0000256" key="7">
    <source>
        <dbReference type="ARBA" id="ARBA00022833"/>
    </source>
</evidence>
<dbReference type="GO" id="GO:0016787">
    <property type="term" value="F:hydrolase activity"/>
    <property type="evidence" value="ECO:0007669"/>
    <property type="project" value="UniProtKB-KW"/>
</dbReference>
<evidence type="ECO:0000256" key="3">
    <source>
        <dbReference type="ARBA" id="ARBA00022722"/>
    </source>
</evidence>
<dbReference type="GO" id="GO:0004519">
    <property type="term" value="F:endonuclease activity"/>
    <property type="evidence" value="ECO:0007669"/>
    <property type="project" value="UniProtKB-KW"/>
</dbReference>
<dbReference type="OrthoDB" id="128536at2759"/>
<dbReference type="GO" id="GO:0005655">
    <property type="term" value="C:nucleolar ribonuclease P complex"/>
    <property type="evidence" value="ECO:0007669"/>
    <property type="project" value="TreeGrafter"/>
</dbReference>
<keyword evidence="5" id="KW-0255">Endonuclease</keyword>
<dbReference type="GO" id="GO:0001682">
    <property type="term" value="P:tRNA 5'-leader removal"/>
    <property type="evidence" value="ECO:0007669"/>
    <property type="project" value="InterPro"/>
</dbReference>
<evidence type="ECO:0000256" key="1">
    <source>
        <dbReference type="ARBA" id="ARBA00022490"/>
    </source>
</evidence>
<evidence type="ECO:0000256" key="8">
    <source>
        <dbReference type="ARBA" id="ARBA00038402"/>
    </source>
</evidence>